<dbReference type="InterPro" id="IPR049751">
    <property type="entry name" value="TraI/MobA_relaxases"/>
</dbReference>
<dbReference type="RefSeq" id="WP_092223480.1">
    <property type="nucleotide sequence ID" value="NZ_FNJI01000017.1"/>
</dbReference>
<sequence length="491" mass="56997">MISKRIPCEPQNDNFKRLAEYIAAAKHEIATEKNNYEHIGNFNNQPHTGKPGPLSGNKLRKLSECGLACNAGRRAKDILSLDARSYRRKTKGLRRGDDVGSNEKCLDKWTAGCYSDQDYNLAINEIRATQAMNARTKKEKTYHMVVSIHPEDMEKLSIADFRDIEKEFAKALGFEDHQRVCGIHVNTDNPHLHIAYNMIHKEKYTRHDPWYDYKKRNEVCRALEKKYDITIDKGDEQQFTDYLKRRQGDITLAFEGARNWQELHEDLATFGLAVHLRGNGCILAAIGQMHKDDHRTKLSDFDRNFTKKKLEDRFGKFEKSAGGYDVKEFFRREPKRENHQASKFENQTGLKSFDTYLMESKDFIASAADHTGAWQEFHKVLAMIGLEIAPRGNGHVLKDIGGRTKGKNAAPFSKTGLRITKLQKKFGLFEPSTGNYKVEKSYKYQPVNPLKSAKEREAWKVYIRNKKRSPNLNWRKFKKNLQQFFEEEYER</sequence>
<proteinExistence type="predicted"/>
<feature type="domain" description="TraI-like middle" evidence="2">
    <location>
        <begin position="236"/>
        <end position="319"/>
    </location>
</feature>
<gene>
    <name evidence="3" type="ORF">SAMN05660330_02494</name>
</gene>
<dbReference type="InterPro" id="IPR005094">
    <property type="entry name" value="Endonuclease_MobA/VirD2"/>
</dbReference>
<organism evidence="3 4">
    <name type="scientific">Desulforhopalus singaporensis</name>
    <dbReference type="NCBI Taxonomy" id="91360"/>
    <lineage>
        <taxon>Bacteria</taxon>
        <taxon>Pseudomonadati</taxon>
        <taxon>Thermodesulfobacteriota</taxon>
        <taxon>Desulfobulbia</taxon>
        <taxon>Desulfobulbales</taxon>
        <taxon>Desulfocapsaceae</taxon>
        <taxon>Desulforhopalus</taxon>
    </lineage>
</organism>
<feature type="domain" description="TraI-like middle" evidence="2">
    <location>
        <begin position="339"/>
        <end position="431"/>
    </location>
</feature>
<accession>A0A1H0S1Y3</accession>
<dbReference type="Pfam" id="PF22863">
    <property type="entry name" value="TraI_middle"/>
    <property type="match status" value="2"/>
</dbReference>
<dbReference type="Pfam" id="PF03432">
    <property type="entry name" value="Relaxase"/>
    <property type="match status" value="1"/>
</dbReference>
<protein>
    <submittedName>
        <fullName evidence="3">Relaxase/Mobilisation nuclease domain-containing protein</fullName>
    </submittedName>
</protein>
<dbReference type="EMBL" id="FNJI01000017">
    <property type="protein sequence ID" value="SDP35714.1"/>
    <property type="molecule type" value="Genomic_DNA"/>
</dbReference>
<reference evidence="3 4" key="1">
    <citation type="submission" date="2016-10" db="EMBL/GenBank/DDBJ databases">
        <authorList>
            <person name="de Groot N.N."/>
        </authorList>
    </citation>
    <scope>NUCLEOTIDE SEQUENCE [LARGE SCALE GENOMIC DNA]</scope>
    <source>
        <strain evidence="3 4">DSM 12130</strain>
    </source>
</reference>
<evidence type="ECO:0000313" key="3">
    <source>
        <dbReference type="EMBL" id="SDP35714.1"/>
    </source>
</evidence>
<evidence type="ECO:0000259" key="2">
    <source>
        <dbReference type="Pfam" id="PF22863"/>
    </source>
</evidence>
<evidence type="ECO:0000259" key="1">
    <source>
        <dbReference type="Pfam" id="PF03432"/>
    </source>
</evidence>
<dbReference type="STRING" id="91360.SAMN05660330_02494"/>
<dbReference type="InterPro" id="IPR054462">
    <property type="entry name" value="TraI_M"/>
</dbReference>
<evidence type="ECO:0000313" key="4">
    <source>
        <dbReference type="Proteomes" id="UP000199073"/>
    </source>
</evidence>
<keyword evidence="4" id="KW-1185">Reference proteome</keyword>
<dbReference type="AlphaFoldDB" id="A0A1H0S1Y3"/>
<dbReference type="NCBIfam" id="NF041893">
    <property type="entry name" value="TraI_MobP_relax"/>
    <property type="match status" value="1"/>
</dbReference>
<name>A0A1H0S1Y3_9BACT</name>
<feature type="domain" description="MobA/VirD2-like nuclease" evidence="1">
    <location>
        <begin position="104"/>
        <end position="228"/>
    </location>
</feature>
<dbReference type="Proteomes" id="UP000199073">
    <property type="component" value="Unassembled WGS sequence"/>
</dbReference>